<dbReference type="RefSeq" id="WP_377852900.1">
    <property type="nucleotide sequence ID" value="NZ_JBHLZU010000014.1"/>
</dbReference>
<proteinExistence type="predicted"/>
<reference evidence="1 2" key="1">
    <citation type="submission" date="2024-09" db="EMBL/GenBank/DDBJ databases">
        <authorList>
            <person name="Sun Q."/>
            <person name="Mori K."/>
        </authorList>
    </citation>
    <scope>NUCLEOTIDE SEQUENCE [LARGE SCALE GENOMIC DNA]</scope>
    <source>
        <strain evidence="1 2">TBRC 7907</strain>
    </source>
</reference>
<dbReference type="EMBL" id="JBHLZU010000014">
    <property type="protein sequence ID" value="MFB9905597.1"/>
    <property type="molecule type" value="Genomic_DNA"/>
</dbReference>
<gene>
    <name evidence="1" type="ORF">ACFFQA_16820</name>
</gene>
<keyword evidence="2" id="KW-1185">Reference proteome</keyword>
<sequence>MNNDQDKALPALTVNQARMLRVLVKSSLTRAGHEVTVHADHVTDANDNEYGLEPLSRRLVGQPTANWPGVVDQHLQGLVAAMNGADPFAVPTEELLSRTYLRLYDADGLPDVDWLSYAREPVPGVLELLALDQPDTVSTFNDDRVRQHGLEVLREAGLRNLRREVVEDRAEKNGVQLLMGSVYLASTALILDEVVQRTTGETELPNGVLVAMPFRNQLLYHVPRDQGMVEALEAMTGLAIAGHSEEVGPISPHVYWWNKGEFQQVTYHDEQDRTIEVRVVDGFADVFSRLYPD</sequence>
<evidence type="ECO:0000313" key="1">
    <source>
        <dbReference type="EMBL" id="MFB9905597.1"/>
    </source>
</evidence>
<protein>
    <submittedName>
        <fullName evidence="1">Uncharacterized protein</fullName>
    </submittedName>
</protein>
<comment type="caution">
    <text evidence="1">The sequence shown here is derived from an EMBL/GenBank/DDBJ whole genome shotgun (WGS) entry which is preliminary data.</text>
</comment>
<accession>A0ABV5ZXH1</accession>
<dbReference type="Proteomes" id="UP001589693">
    <property type="component" value="Unassembled WGS sequence"/>
</dbReference>
<organism evidence="1 2">
    <name type="scientific">Allokutzneria oryzae</name>
    <dbReference type="NCBI Taxonomy" id="1378989"/>
    <lineage>
        <taxon>Bacteria</taxon>
        <taxon>Bacillati</taxon>
        <taxon>Actinomycetota</taxon>
        <taxon>Actinomycetes</taxon>
        <taxon>Pseudonocardiales</taxon>
        <taxon>Pseudonocardiaceae</taxon>
        <taxon>Allokutzneria</taxon>
    </lineage>
</organism>
<name>A0ABV5ZXH1_9PSEU</name>
<evidence type="ECO:0000313" key="2">
    <source>
        <dbReference type="Proteomes" id="UP001589693"/>
    </source>
</evidence>